<feature type="transmembrane region" description="Helical" evidence="3">
    <location>
        <begin position="164"/>
        <end position="181"/>
    </location>
</feature>
<accession>A0ABT0TXM5</accession>
<feature type="compositionally biased region" description="Polar residues" evidence="2">
    <location>
        <begin position="642"/>
        <end position="652"/>
    </location>
</feature>
<organism evidence="4 5">
    <name type="scientific">Aporhodopirellula aestuarii</name>
    <dbReference type="NCBI Taxonomy" id="2950107"/>
    <lineage>
        <taxon>Bacteria</taxon>
        <taxon>Pseudomonadati</taxon>
        <taxon>Planctomycetota</taxon>
        <taxon>Planctomycetia</taxon>
        <taxon>Pirellulales</taxon>
        <taxon>Pirellulaceae</taxon>
        <taxon>Aporhodopirellula</taxon>
    </lineage>
</organism>
<reference evidence="4 5" key="1">
    <citation type="journal article" date="2022" name="Syst. Appl. Microbiol.">
        <title>Rhodopirellula aestuarii sp. nov., a novel member of the genus Rhodopirellula isolated from brackish sediments collected in the Tagus River estuary, Portugal.</title>
        <authorList>
            <person name="Vitorino I.R."/>
            <person name="Klimek D."/>
            <person name="Calusinska M."/>
            <person name="Lobo-da-Cunha A."/>
            <person name="Vasconcelos V."/>
            <person name="Lage O.M."/>
        </authorList>
    </citation>
    <scope>NUCLEOTIDE SEQUENCE [LARGE SCALE GENOMIC DNA]</scope>
    <source>
        <strain evidence="4 5">ICT_H3.1</strain>
    </source>
</reference>
<evidence type="ECO:0000256" key="2">
    <source>
        <dbReference type="SAM" id="MobiDB-lite"/>
    </source>
</evidence>
<feature type="region of interest" description="Disordered" evidence="2">
    <location>
        <begin position="636"/>
        <end position="687"/>
    </location>
</feature>
<feature type="transmembrane region" description="Helical" evidence="3">
    <location>
        <begin position="27"/>
        <end position="48"/>
    </location>
</feature>
<keyword evidence="3" id="KW-0472">Membrane</keyword>
<keyword evidence="3" id="KW-1133">Transmembrane helix</keyword>
<name>A0ABT0TXM5_9BACT</name>
<proteinExistence type="predicted"/>
<sequence>MPQSSSHHLPRSVESLLSRLRQQVRRYIVWDSVLALSAALLAVFWIAFLIDYLPVRVGGSEMPRSARGVVLIATLVLVLVLFWRFLVSRMSRELPDDSLALLIERHHPEIGGRFVTAVQLGDPSRKGDSYSPTFLKQVQREAERQVDGVDLDRVFRPEPIRQKLSIVIPLLLAAVAMAIASPQTFGRAVGRLTLLSDSPWPRNAALEMVGVEVPIIAASQADDGATELVKFENGVVQLARGSNATLRIRAAGEEFGHEIPDLCTVSYVDDEGNRGQSNLRRVGRVIDGYQSFVLDGPPLTSLAKSVTLSIRGLDDRLSGYRIEAVDPPAIAQMQMKVRYPDYLRVFSNGQEFDQQLDYQAGVRIREGSSLTLVGKTSSPLGAVDIVASDARSGGSAGTTAGTGETDRELLATIAEDAMSFTISLDDVRDATSIRIVPRDDDGISAQAAYRYFIGVVRDEAPETTMRLSGIGSSITPIAMLPIEATAKDDYGIESMSITMTVRQQATENPLAEVTPSQGTPDGSGGADEQNYTVSPELDRQGAVSLTIDLRELADESVLTPIAPGATVTLNTQAQDRFDLGSSHITQGELVRLQVVTPEELLATLERRELEFRSRLEQAIDETRRLRQSLTAIEGEATDLMASATTGDSNDQSGDGDTDNTATDDADIEGGDAASESAGTSDQENFRSRQRVQLRIRQAELQAAKTTDELAGIVAGLDDLLLEMVNNRIDSVDRRERLEEGVRTPLADVVEEPFPNLRRQIVELERILMSSAPPEQAGSSGETSAEQMRTAVQTAVTTNEEILLQLSAVLEKMLDLESFNEILDLMRGLIQDQENLLEETEEEQKKRVLDLFK</sequence>
<evidence type="ECO:0000313" key="4">
    <source>
        <dbReference type="EMBL" id="MCM2369334.1"/>
    </source>
</evidence>
<dbReference type="Proteomes" id="UP001202961">
    <property type="component" value="Unassembled WGS sequence"/>
</dbReference>
<evidence type="ECO:0000313" key="5">
    <source>
        <dbReference type="Proteomes" id="UP001202961"/>
    </source>
</evidence>
<comment type="caution">
    <text evidence="4">The sequence shown here is derived from an EMBL/GenBank/DDBJ whole genome shotgun (WGS) entry which is preliminary data.</text>
</comment>
<feature type="coiled-coil region" evidence="1">
    <location>
        <begin position="601"/>
        <end position="635"/>
    </location>
</feature>
<keyword evidence="5" id="KW-1185">Reference proteome</keyword>
<evidence type="ECO:0000256" key="1">
    <source>
        <dbReference type="SAM" id="Coils"/>
    </source>
</evidence>
<dbReference type="RefSeq" id="WP_250927008.1">
    <property type="nucleotide sequence ID" value="NZ_JAMQBK010000008.1"/>
</dbReference>
<evidence type="ECO:0000256" key="3">
    <source>
        <dbReference type="SAM" id="Phobius"/>
    </source>
</evidence>
<gene>
    <name evidence="4" type="ORF">NB063_01735</name>
</gene>
<feature type="transmembrane region" description="Helical" evidence="3">
    <location>
        <begin position="68"/>
        <end position="87"/>
    </location>
</feature>
<feature type="region of interest" description="Disordered" evidence="2">
    <location>
        <begin position="768"/>
        <end position="789"/>
    </location>
</feature>
<feature type="compositionally biased region" description="Acidic residues" evidence="2">
    <location>
        <begin position="653"/>
        <end position="669"/>
    </location>
</feature>
<feature type="compositionally biased region" description="Polar residues" evidence="2">
    <location>
        <begin position="776"/>
        <end position="789"/>
    </location>
</feature>
<keyword evidence="3" id="KW-0812">Transmembrane</keyword>
<protein>
    <submittedName>
        <fullName evidence="4">Polyketide synthase</fullName>
    </submittedName>
</protein>
<dbReference type="EMBL" id="JAMQBK010000008">
    <property type="protein sequence ID" value="MCM2369334.1"/>
    <property type="molecule type" value="Genomic_DNA"/>
</dbReference>
<keyword evidence="1" id="KW-0175">Coiled coil</keyword>
<feature type="region of interest" description="Disordered" evidence="2">
    <location>
        <begin position="506"/>
        <end position="530"/>
    </location>
</feature>